<name>A0A0B1Q0Z6_9HYPH</name>
<comment type="caution">
    <text evidence="1">The sequence shown here is derived from an EMBL/GenBank/DDBJ whole genome shotgun (WGS) entry which is preliminary data.</text>
</comment>
<dbReference type="EMBL" id="JRFJ01000004">
    <property type="protein sequence ID" value="KHJ54039.1"/>
    <property type="molecule type" value="Genomic_DNA"/>
</dbReference>
<dbReference type="AlphaFoldDB" id="A0A0B1Q0Z6"/>
<gene>
    <name evidence="1" type="ORF">LA66_15870</name>
</gene>
<evidence type="ECO:0000313" key="1">
    <source>
        <dbReference type="EMBL" id="KHJ54039.1"/>
    </source>
</evidence>
<organism evidence="1 2">
    <name type="scientific">Aureimonas altamirensis</name>
    <dbReference type="NCBI Taxonomy" id="370622"/>
    <lineage>
        <taxon>Bacteria</taxon>
        <taxon>Pseudomonadati</taxon>
        <taxon>Pseudomonadota</taxon>
        <taxon>Alphaproteobacteria</taxon>
        <taxon>Hyphomicrobiales</taxon>
        <taxon>Aurantimonadaceae</taxon>
        <taxon>Aureimonas</taxon>
    </lineage>
</organism>
<proteinExistence type="predicted"/>
<protein>
    <recommendedName>
        <fullName evidence="3">Lipoprotein</fullName>
    </recommendedName>
</protein>
<reference evidence="1 2" key="1">
    <citation type="submission" date="2014-09" db="EMBL/GenBank/DDBJ databases">
        <title>Isolation and characterization of Aurantimonas altamirensis ON-56566 from clinical sample following a dog bite.</title>
        <authorList>
            <person name="Eshaghi A."/>
            <person name="Li A."/>
            <person name="Shahinas D."/>
            <person name="Bahn P."/>
            <person name="Kus J.V."/>
            <person name="Patel S.N."/>
        </authorList>
    </citation>
    <scope>NUCLEOTIDE SEQUENCE [LARGE SCALE GENOMIC DNA]</scope>
    <source>
        <strain evidence="1 2">ON-56566</strain>
    </source>
</reference>
<accession>A0A0B1Q0Z6</accession>
<sequence>MRKAGRKVSRSILAQSFLGGLLLWLTASCSGFAEEPVAHGWKRQPFDFGAADLRGDIALPTDATLQSAPFQPRQAGTAGRTTVVGKVASSATVPADVTVMIFDLEYPAVPLRVCAYEAQATGLDVVSQSVSDDLSSASLRSVEAKDGKFEQVTFTRCLTRGTKLIAFHFATKRAGMGEDAAVSAGERIETFAATMLKGLTFADGKPASH</sequence>
<dbReference type="PROSITE" id="PS51257">
    <property type="entry name" value="PROKAR_LIPOPROTEIN"/>
    <property type="match status" value="1"/>
</dbReference>
<evidence type="ECO:0000313" key="2">
    <source>
        <dbReference type="Proteomes" id="UP000030826"/>
    </source>
</evidence>
<evidence type="ECO:0008006" key="3">
    <source>
        <dbReference type="Google" id="ProtNLM"/>
    </source>
</evidence>
<dbReference type="Proteomes" id="UP000030826">
    <property type="component" value="Unassembled WGS sequence"/>
</dbReference>